<feature type="region of interest" description="Disordered" evidence="1">
    <location>
        <begin position="185"/>
        <end position="204"/>
    </location>
</feature>
<feature type="region of interest" description="Disordered" evidence="1">
    <location>
        <begin position="57"/>
        <end position="82"/>
    </location>
</feature>
<dbReference type="EMBL" id="BRZM01000110">
    <property type="protein sequence ID" value="GLD67408.1"/>
    <property type="molecule type" value="Genomic_DNA"/>
</dbReference>
<evidence type="ECO:0000313" key="3">
    <source>
        <dbReference type="Proteomes" id="UP001279410"/>
    </source>
</evidence>
<proteinExistence type="predicted"/>
<sequence length="204" mass="22704">MDDKRYCVFNRSHPTPPPPSPVTRFLCLNKQYSTQQAQDAVLSHVPHRARPQPRIEWKKKGKDVSSTLMDTSEVPSRPGGIKGHVTLQRVTQRMPSTAADQRLLTTASSRPTATPHPVLRDPQFRSDGFLWCSCLWDQQSIPGRHLLPGLRTTSQSASPDMQTYLFINSTHRSAGVQSCKTKEDTGRHSCLASNGGASRCEGKR</sequence>
<evidence type="ECO:0000313" key="2">
    <source>
        <dbReference type="EMBL" id="GLD67408.1"/>
    </source>
</evidence>
<feature type="compositionally biased region" description="Polar residues" evidence="1">
    <location>
        <begin position="64"/>
        <end position="74"/>
    </location>
</feature>
<organism evidence="2 3">
    <name type="scientific">Lates japonicus</name>
    <name type="common">Japanese lates</name>
    <dbReference type="NCBI Taxonomy" id="270547"/>
    <lineage>
        <taxon>Eukaryota</taxon>
        <taxon>Metazoa</taxon>
        <taxon>Chordata</taxon>
        <taxon>Craniata</taxon>
        <taxon>Vertebrata</taxon>
        <taxon>Euteleostomi</taxon>
        <taxon>Actinopterygii</taxon>
        <taxon>Neopterygii</taxon>
        <taxon>Teleostei</taxon>
        <taxon>Neoteleostei</taxon>
        <taxon>Acanthomorphata</taxon>
        <taxon>Carangaria</taxon>
        <taxon>Carangaria incertae sedis</taxon>
        <taxon>Centropomidae</taxon>
        <taxon>Lates</taxon>
    </lineage>
</organism>
<keyword evidence="3" id="KW-1185">Reference proteome</keyword>
<name>A0AAD3N696_LATJO</name>
<protein>
    <submittedName>
        <fullName evidence="2">Junctional adhesion molecule B isoform X1</fullName>
    </submittedName>
</protein>
<accession>A0AAD3N696</accession>
<dbReference type="Proteomes" id="UP001279410">
    <property type="component" value="Unassembled WGS sequence"/>
</dbReference>
<comment type="caution">
    <text evidence="2">The sequence shown here is derived from an EMBL/GenBank/DDBJ whole genome shotgun (WGS) entry which is preliminary data.</text>
</comment>
<feature type="region of interest" description="Disordered" evidence="1">
    <location>
        <begin position="1"/>
        <end position="21"/>
    </location>
</feature>
<gene>
    <name evidence="2" type="ORF">AKAME5_001875600</name>
</gene>
<evidence type="ECO:0000256" key="1">
    <source>
        <dbReference type="SAM" id="MobiDB-lite"/>
    </source>
</evidence>
<dbReference type="AlphaFoldDB" id="A0AAD3N696"/>
<reference evidence="2" key="1">
    <citation type="submission" date="2022-08" db="EMBL/GenBank/DDBJ databases">
        <title>Genome sequencing of akame (Lates japonicus).</title>
        <authorList>
            <person name="Hashiguchi Y."/>
            <person name="Takahashi H."/>
        </authorList>
    </citation>
    <scope>NUCLEOTIDE SEQUENCE</scope>
    <source>
        <strain evidence="2">Kochi</strain>
    </source>
</reference>